<evidence type="ECO:0000259" key="11">
    <source>
        <dbReference type="Pfam" id="PF00593"/>
    </source>
</evidence>
<evidence type="ECO:0000259" key="12">
    <source>
        <dbReference type="Pfam" id="PF07715"/>
    </source>
</evidence>
<evidence type="ECO:0000256" key="6">
    <source>
        <dbReference type="ARBA" id="ARBA00023136"/>
    </source>
</evidence>
<dbReference type="InterPro" id="IPR036942">
    <property type="entry name" value="Beta-barrel_TonB_sf"/>
</dbReference>
<dbReference type="Pfam" id="PF00593">
    <property type="entry name" value="TonB_dep_Rec_b-barrel"/>
    <property type="match status" value="1"/>
</dbReference>
<dbReference type="AlphaFoldDB" id="A0A1H7TSM8"/>
<dbReference type="Proteomes" id="UP000198521">
    <property type="component" value="Unassembled WGS sequence"/>
</dbReference>
<evidence type="ECO:0000256" key="9">
    <source>
        <dbReference type="RuleBase" id="RU003357"/>
    </source>
</evidence>
<evidence type="ECO:0000256" key="7">
    <source>
        <dbReference type="ARBA" id="ARBA00023237"/>
    </source>
</evidence>
<comment type="similarity">
    <text evidence="8 9">Belongs to the TonB-dependent receptor family.</text>
</comment>
<evidence type="ECO:0000256" key="3">
    <source>
        <dbReference type="ARBA" id="ARBA00022452"/>
    </source>
</evidence>
<evidence type="ECO:0000256" key="2">
    <source>
        <dbReference type="ARBA" id="ARBA00022448"/>
    </source>
</evidence>
<dbReference type="Pfam" id="PF07715">
    <property type="entry name" value="Plug"/>
    <property type="match status" value="1"/>
</dbReference>
<keyword evidence="7 8" id="KW-0998">Cell outer membrane</keyword>
<dbReference type="GO" id="GO:0009279">
    <property type="term" value="C:cell outer membrane"/>
    <property type="evidence" value="ECO:0007669"/>
    <property type="project" value="UniProtKB-SubCell"/>
</dbReference>
<dbReference type="SUPFAM" id="SSF49464">
    <property type="entry name" value="Carboxypeptidase regulatory domain-like"/>
    <property type="match status" value="1"/>
</dbReference>
<protein>
    <submittedName>
        <fullName evidence="13">Iron complex outermembrane recepter protein</fullName>
    </submittedName>
</protein>
<dbReference type="Gene3D" id="2.40.170.20">
    <property type="entry name" value="TonB-dependent receptor, beta-barrel domain"/>
    <property type="match status" value="1"/>
</dbReference>
<dbReference type="Pfam" id="PF13715">
    <property type="entry name" value="CarbopepD_reg_2"/>
    <property type="match status" value="1"/>
</dbReference>
<keyword evidence="10" id="KW-0732">Signal</keyword>
<proteinExistence type="inferred from homology"/>
<dbReference type="STRING" id="1038014.SAMN04487910_3567"/>
<evidence type="ECO:0000313" key="13">
    <source>
        <dbReference type="EMBL" id="SEL87509.1"/>
    </source>
</evidence>
<reference evidence="13 14" key="1">
    <citation type="submission" date="2016-10" db="EMBL/GenBank/DDBJ databases">
        <authorList>
            <person name="de Groot N.N."/>
        </authorList>
    </citation>
    <scope>NUCLEOTIDE SEQUENCE [LARGE SCALE GENOMIC DNA]</scope>
    <source>
        <strain evidence="13 14">DSM 25232</strain>
    </source>
</reference>
<dbReference type="InterPro" id="IPR008969">
    <property type="entry name" value="CarboxyPept-like_regulatory"/>
</dbReference>
<evidence type="ECO:0000256" key="8">
    <source>
        <dbReference type="PROSITE-ProRule" id="PRU01360"/>
    </source>
</evidence>
<evidence type="ECO:0000256" key="10">
    <source>
        <dbReference type="SAM" id="SignalP"/>
    </source>
</evidence>
<dbReference type="PROSITE" id="PS52016">
    <property type="entry name" value="TONB_DEPENDENT_REC_3"/>
    <property type="match status" value="1"/>
</dbReference>
<dbReference type="InterPro" id="IPR000531">
    <property type="entry name" value="Beta-barrel_TonB"/>
</dbReference>
<comment type="subcellular location">
    <subcellularLocation>
        <location evidence="1 8">Cell outer membrane</location>
        <topology evidence="1 8">Multi-pass membrane protein</topology>
    </subcellularLocation>
</comment>
<dbReference type="NCBIfam" id="TIGR04057">
    <property type="entry name" value="SusC_RagA_signa"/>
    <property type="match status" value="1"/>
</dbReference>
<dbReference type="InterPro" id="IPR023996">
    <property type="entry name" value="TonB-dep_OMP_SusC/RagA"/>
</dbReference>
<keyword evidence="6 8" id="KW-0472">Membrane</keyword>
<name>A0A1H7TSM8_AQUAM</name>
<dbReference type="OrthoDB" id="9768177at2"/>
<feature type="chain" id="PRO_5011668758" evidence="10">
    <location>
        <begin position="22"/>
        <end position="983"/>
    </location>
</feature>
<feature type="signal peptide" evidence="10">
    <location>
        <begin position="1"/>
        <end position="21"/>
    </location>
</feature>
<keyword evidence="4 8" id="KW-0812">Transmembrane</keyword>
<accession>A0A1H7TSM8</accession>
<sequence length="983" mass="108574">MKTFTKSALFLLWLIPMSFFAQSSVSGTVTDAGNGQPIPGVNIIIKGTTNGTSSDFDGNYVLNGVNNGDIIEFSYVGFIAQEFPYSGTSRIDVALQEDAAELEQVVVIGYGSVRKKDLTGSVTTVTADDFNQGVNASPDQLIKGRTAGVTVIDNGGAPGEGSTIRIRGGSSLNASNNPLIIVDGVPLDPGPGGTRNNLNSINPNDIESFTVLKDASATAIYGFRASNGVIIITTKKGLNTDGKLKFNYNGNVTFSEIVDKIEALDGNQFREYVTANGSQAQIDLLGTENTDWQDEILQNAVSTNHNISLSSGWDWINYRVSLGLLSEEGLIKTDQLDRTSLSANIRTKFFDNHLRINTNIKTAIEDYTYATTNIGAALGFDPTQPVFQDNNFGNYFQWLDGSGNAIALAGQNPVAALEQNDSRGLIFRSLGNLEVDYKFHFLPELRANLNVGYEIASAKTENVTSANSVANAARTGNDSFSRSQQKRENLLFDFYLNYRKDVEDLNTTFDVTAGYSYQKFLDSGSNFSRGFDLVEIDNPFNNPREVLLGFFGRATISIADKYIFTGSFRRDATSRFSGLENQWTNSPSGAFSWNAHNENFLKDSNLISQLKFRVSYGVTPQQSIGDATPSLARILTSDPQSQYQIGQEPDGTPIFISTGLALPYNPDLTWETTTQYNVGLDYGLFDGRVSGSIDVYRKETEDLLFLAALPSGSLSNEDDVNLGNLTNEGLELSLNVTPIQTENLRWQIGGNITFQKGEVTELFAVDNPNFEGFFNTGFVGSNINIQTVGFAPNSYWVFEQIYDANGTPVEGAYVDRNNDNIINEKDKYIYRKPAADFFYGFNTILDYKNWNFSMFWRGSVGNYNYNFVDAGSNGRRILNFQNTLSNTTTDLLQSNFFDGGVDRFSSDYYIQDASFLKLDNISLGYTFKNFLNYKNIDMKLYGTVNNVLIITDYTGIDPEISSGFDSTIYPRPRTYQFGVNLDF</sequence>
<feature type="domain" description="TonB-dependent receptor plug" evidence="12">
    <location>
        <begin position="115"/>
        <end position="229"/>
    </location>
</feature>
<dbReference type="SUPFAM" id="SSF56935">
    <property type="entry name" value="Porins"/>
    <property type="match status" value="1"/>
</dbReference>
<evidence type="ECO:0000313" key="14">
    <source>
        <dbReference type="Proteomes" id="UP000198521"/>
    </source>
</evidence>
<dbReference type="RefSeq" id="WP_091410935.1">
    <property type="nucleotide sequence ID" value="NZ_FOAB01000006.1"/>
</dbReference>
<evidence type="ECO:0000256" key="5">
    <source>
        <dbReference type="ARBA" id="ARBA00023077"/>
    </source>
</evidence>
<dbReference type="Gene3D" id="2.60.40.1120">
    <property type="entry name" value="Carboxypeptidase-like, regulatory domain"/>
    <property type="match status" value="1"/>
</dbReference>
<keyword evidence="14" id="KW-1185">Reference proteome</keyword>
<organism evidence="13 14">
    <name type="scientific">Aquimarina amphilecti</name>
    <dbReference type="NCBI Taxonomy" id="1038014"/>
    <lineage>
        <taxon>Bacteria</taxon>
        <taxon>Pseudomonadati</taxon>
        <taxon>Bacteroidota</taxon>
        <taxon>Flavobacteriia</taxon>
        <taxon>Flavobacteriales</taxon>
        <taxon>Flavobacteriaceae</taxon>
        <taxon>Aquimarina</taxon>
    </lineage>
</organism>
<keyword evidence="2 8" id="KW-0813">Transport</keyword>
<dbReference type="InterPro" id="IPR039426">
    <property type="entry name" value="TonB-dep_rcpt-like"/>
</dbReference>
<evidence type="ECO:0000256" key="1">
    <source>
        <dbReference type="ARBA" id="ARBA00004571"/>
    </source>
</evidence>
<dbReference type="InterPro" id="IPR012910">
    <property type="entry name" value="Plug_dom"/>
</dbReference>
<keyword evidence="5 9" id="KW-0798">TonB box</keyword>
<evidence type="ECO:0000256" key="4">
    <source>
        <dbReference type="ARBA" id="ARBA00022692"/>
    </source>
</evidence>
<dbReference type="InterPro" id="IPR023997">
    <property type="entry name" value="TonB-dep_OMP_SusC/RagA_CS"/>
</dbReference>
<dbReference type="NCBIfam" id="TIGR04056">
    <property type="entry name" value="OMP_RagA_SusC"/>
    <property type="match status" value="1"/>
</dbReference>
<dbReference type="EMBL" id="FOAB01000006">
    <property type="protein sequence ID" value="SEL87509.1"/>
    <property type="molecule type" value="Genomic_DNA"/>
</dbReference>
<feature type="domain" description="TonB-dependent receptor-like beta-barrel" evidence="11">
    <location>
        <begin position="388"/>
        <end position="947"/>
    </location>
</feature>
<dbReference type="Gene3D" id="2.170.130.10">
    <property type="entry name" value="TonB-dependent receptor, plug domain"/>
    <property type="match status" value="1"/>
</dbReference>
<dbReference type="InterPro" id="IPR037066">
    <property type="entry name" value="Plug_dom_sf"/>
</dbReference>
<gene>
    <name evidence="13" type="ORF">SAMN04487910_3567</name>
</gene>
<keyword evidence="3 8" id="KW-1134">Transmembrane beta strand</keyword>